<dbReference type="PIRSF" id="PIRSF016398">
    <property type="entry name" value="TFIIE-beta"/>
    <property type="match status" value="1"/>
</dbReference>
<keyword evidence="4 7" id="KW-0804">Transcription</keyword>
<comment type="subcellular location">
    <subcellularLocation>
        <location evidence="1 7">Nucleus</location>
    </subcellularLocation>
</comment>
<dbReference type="GO" id="GO:0001097">
    <property type="term" value="F:TFIIH-class transcription factor complex binding"/>
    <property type="evidence" value="ECO:0007669"/>
    <property type="project" value="TreeGrafter"/>
</dbReference>
<dbReference type="PANTHER" id="PTHR12716">
    <property type="entry name" value="TRANSCRIPTION INITIATION FACTOR IIE, BETA SUBUNIT"/>
    <property type="match status" value="1"/>
</dbReference>
<evidence type="ECO:0000313" key="10">
    <source>
        <dbReference type="Proteomes" id="UP000887540"/>
    </source>
</evidence>
<evidence type="ECO:0000256" key="4">
    <source>
        <dbReference type="ARBA" id="ARBA00023163"/>
    </source>
</evidence>
<evidence type="ECO:0000313" key="11">
    <source>
        <dbReference type="WBParaSite" id="ACRNAN_Path_278.g1042.t1"/>
    </source>
</evidence>
<dbReference type="FunFam" id="1.10.10.10:FF:000177">
    <property type="entry name" value="Transcription initiation factor IIE subunit beta"/>
    <property type="match status" value="1"/>
</dbReference>
<comment type="function">
    <text evidence="6 7">Recruits TFIIH to the initiation complex and stimulates the RNA polymerase II C-terminal domain kinase and DNA-dependent ATPase activities of TFIIH. Both TFIIH and TFIIE are required for promoter clearance by RNA polymerase.</text>
</comment>
<evidence type="ECO:0000256" key="8">
    <source>
        <dbReference type="SAM" id="MobiDB-lite"/>
    </source>
</evidence>
<sequence length="287" mass="33029">MDPALLKERQAFLKKASTNVSVQQKPSAAPSHSNHVSDEQRKKKKKKPEEPEKAKPSTQFDYKSASSISNAANFAIMAKIVDYMKKRHLENQQWPISLKEALDEMKIYDVTKKQEAWLNEALPKNPKLQYDEEGKFTFKPPYKVKNRGTLLALLQKQGREGKGGILLSELNECVPKADDLVKSLGNNVVDVQTQLNKRKDHVYFYNDPETDYDVDEDFRHLWNQCTVSHLDENKIAEYLQKHGIASVKDLAPKRVMTGPLKRKAVKRRANQNLQNQHIIEDLVDYNM</sequence>
<evidence type="ECO:0000256" key="5">
    <source>
        <dbReference type="ARBA" id="ARBA00023242"/>
    </source>
</evidence>
<dbReference type="PANTHER" id="PTHR12716:SF8">
    <property type="entry name" value="TRANSCRIPTION INITIATION FACTOR IIE SUBUNIT BETA"/>
    <property type="match status" value="1"/>
</dbReference>
<dbReference type="Pfam" id="PF18121">
    <property type="entry name" value="TFA2_Winged_2"/>
    <property type="match status" value="1"/>
</dbReference>
<dbReference type="PROSITE" id="PS51351">
    <property type="entry name" value="TFIIE_BETA_C"/>
    <property type="match status" value="1"/>
</dbReference>
<feature type="compositionally biased region" description="Polar residues" evidence="8">
    <location>
        <begin position="16"/>
        <end position="34"/>
    </location>
</feature>
<dbReference type="CDD" id="cd07977">
    <property type="entry name" value="TFIIE_beta_winged_helix"/>
    <property type="match status" value="1"/>
</dbReference>
<dbReference type="AlphaFoldDB" id="A0A914C4J8"/>
<evidence type="ECO:0000259" key="9">
    <source>
        <dbReference type="PROSITE" id="PS51351"/>
    </source>
</evidence>
<evidence type="ECO:0000256" key="3">
    <source>
        <dbReference type="ARBA" id="ARBA00023125"/>
    </source>
</evidence>
<protein>
    <recommendedName>
        <fullName evidence="7">Transcription initiation factor IIE subunit beta</fullName>
    </recommendedName>
</protein>
<dbReference type="SUPFAM" id="SSF46785">
    <property type="entry name" value="Winged helix' DNA-binding domain"/>
    <property type="match status" value="1"/>
</dbReference>
<feature type="domain" description="TFIIE beta" evidence="9">
    <location>
        <begin position="64"/>
        <end position="145"/>
    </location>
</feature>
<feature type="compositionally biased region" description="Basic and acidic residues" evidence="8">
    <location>
        <begin position="35"/>
        <end position="55"/>
    </location>
</feature>
<evidence type="ECO:0000256" key="6">
    <source>
        <dbReference type="ARBA" id="ARBA00025581"/>
    </source>
</evidence>
<keyword evidence="10" id="KW-1185">Reference proteome</keyword>
<dbReference type="InterPro" id="IPR016656">
    <property type="entry name" value="TFIIE-bsu"/>
</dbReference>
<dbReference type="Gene3D" id="1.10.10.10">
    <property type="entry name" value="Winged helix-like DNA-binding domain superfamily/Winged helix DNA-binding domain"/>
    <property type="match status" value="1"/>
</dbReference>
<evidence type="ECO:0000256" key="7">
    <source>
        <dbReference type="PIRNR" id="PIRNR016398"/>
    </source>
</evidence>
<dbReference type="InterPro" id="IPR036388">
    <property type="entry name" value="WH-like_DNA-bd_sf"/>
</dbReference>
<keyword evidence="2 7" id="KW-0805">Transcription regulation</keyword>
<feature type="region of interest" description="Disordered" evidence="8">
    <location>
        <begin position="16"/>
        <end position="62"/>
    </location>
</feature>
<keyword evidence="3 7" id="KW-0238">DNA-binding</keyword>
<comment type="subunit">
    <text evidence="7">Tetramer of two alpha and two beta chains.</text>
</comment>
<dbReference type="WBParaSite" id="ACRNAN_Path_278.g1042.t1">
    <property type="protein sequence ID" value="ACRNAN_Path_278.g1042.t1"/>
    <property type="gene ID" value="ACRNAN_Path_278.g1042"/>
</dbReference>
<reference evidence="11" key="1">
    <citation type="submission" date="2022-11" db="UniProtKB">
        <authorList>
            <consortium name="WormBaseParasite"/>
        </authorList>
    </citation>
    <scope>IDENTIFICATION</scope>
</reference>
<name>A0A914C4J8_9BILA</name>
<dbReference type="Pfam" id="PF02186">
    <property type="entry name" value="TFIIE_beta"/>
    <property type="match status" value="1"/>
</dbReference>
<evidence type="ECO:0000256" key="1">
    <source>
        <dbReference type="ARBA" id="ARBA00004123"/>
    </source>
</evidence>
<evidence type="ECO:0000256" key="2">
    <source>
        <dbReference type="ARBA" id="ARBA00023015"/>
    </source>
</evidence>
<dbReference type="InterPro" id="IPR036390">
    <property type="entry name" value="WH_DNA-bd_sf"/>
</dbReference>
<organism evidence="10 11">
    <name type="scientific">Acrobeloides nanus</name>
    <dbReference type="NCBI Taxonomy" id="290746"/>
    <lineage>
        <taxon>Eukaryota</taxon>
        <taxon>Metazoa</taxon>
        <taxon>Ecdysozoa</taxon>
        <taxon>Nematoda</taxon>
        <taxon>Chromadorea</taxon>
        <taxon>Rhabditida</taxon>
        <taxon>Tylenchina</taxon>
        <taxon>Cephalobomorpha</taxon>
        <taxon>Cephaloboidea</taxon>
        <taxon>Cephalobidae</taxon>
        <taxon>Acrobeloides</taxon>
    </lineage>
</organism>
<dbReference type="InterPro" id="IPR040501">
    <property type="entry name" value="TFA2_Winged_2"/>
</dbReference>
<keyword evidence="5 7" id="KW-0539">Nucleus</keyword>
<dbReference type="GO" id="GO:0003677">
    <property type="term" value="F:DNA binding"/>
    <property type="evidence" value="ECO:0007669"/>
    <property type="project" value="UniProtKB-UniRule"/>
</dbReference>
<comment type="similarity">
    <text evidence="7">Belongs to the TFIIE beta subunit family.</text>
</comment>
<accession>A0A914C4J8</accession>
<dbReference type="GO" id="GO:0005673">
    <property type="term" value="C:transcription factor TFIIE complex"/>
    <property type="evidence" value="ECO:0007669"/>
    <property type="project" value="UniProtKB-UniRule"/>
</dbReference>
<proteinExistence type="inferred from homology"/>
<dbReference type="Proteomes" id="UP000887540">
    <property type="component" value="Unplaced"/>
</dbReference>
<dbReference type="GO" id="GO:0006367">
    <property type="term" value="P:transcription initiation at RNA polymerase II promoter"/>
    <property type="evidence" value="ECO:0007669"/>
    <property type="project" value="UniProtKB-UniRule"/>
</dbReference>
<dbReference type="InterPro" id="IPR003166">
    <property type="entry name" value="TFIIE_bsu_DNA-bd"/>
</dbReference>